<evidence type="ECO:0000256" key="1">
    <source>
        <dbReference type="SAM" id="MobiDB-lite"/>
    </source>
</evidence>
<evidence type="ECO:0000313" key="4">
    <source>
        <dbReference type="Proteomes" id="UP001240447"/>
    </source>
</evidence>
<organism evidence="3 4">
    <name type="scientific">Nocardioides massiliensis</name>
    <dbReference type="NCBI Taxonomy" id="1325935"/>
    <lineage>
        <taxon>Bacteria</taxon>
        <taxon>Bacillati</taxon>
        <taxon>Actinomycetota</taxon>
        <taxon>Actinomycetes</taxon>
        <taxon>Propionibacteriales</taxon>
        <taxon>Nocardioidaceae</taxon>
        <taxon>Nocardioides</taxon>
    </lineage>
</organism>
<dbReference type="InterPro" id="IPR003870">
    <property type="entry name" value="DUF222"/>
</dbReference>
<feature type="compositionally biased region" description="Polar residues" evidence="1">
    <location>
        <begin position="450"/>
        <end position="460"/>
    </location>
</feature>
<keyword evidence="4" id="KW-1185">Reference proteome</keyword>
<evidence type="ECO:0000259" key="2">
    <source>
        <dbReference type="SMART" id="SM00507"/>
    </source>
</evidence>
<evidence type="ECO:0000313" key="3">
    <source>
        <dbReference type="EMBL" id="MDP9821956.1"/>
    </source>
</evidence>
<dbReference type="Gene3D" id="1.10.30.50">
    <property type="match status" value="1"/>
</dbReference>
<dbReference type="RefSeq" id="WP_306825017.1">
    <property type="nucleotide sequence ID" value="NZ_JAUSQM010000001.1"/>
</dbReference>
<dbReference type="Pfam" id="PF02720">
    <property type="entry name" value="DUF222"/>
    <property type="match status" value="1"/>
</dbReference>
<feature type="domain" description="HNH nuclease" evidence="2">
    <location>
        <begin position="352"/>
        <end position="410"/>
    </location>
</feature>
<proteinExistence type="predicted"/>
<gene>
    <name evidence="3" type="ORF">J2S59_001765</name>
</gene>
<dbReference type="CDD" id="cd00085">
    <property type="entry name" value="HNHc"/>
    <property type="match status" value="1"/>
</dbReference>
<reference evidence="3 4" key="1">
    <citation type="submission" date="2023-07" db="EMBL/GenBank/DDBJ databases">
        <title>Sequencing the genomes of 1000 actinobacteria strains.</title>
        <authorList>
            <person name="Klenk H.-P."/>
        </authorList>
    </citation>
    <scope>NUCLEOTIDE SEQUENCE [LARGE SCALE GENOMIC DNA]</scope>
    <source>
        <strain evidence="3 4">GD13</strain>
    </source>
</reference>
<comment type="caution">
    <text evidence="3">The sequence shown here is derived from an EMBL/GenBank/DDBJ whole genome shotgun (WGS) entry which is preliminary data.</text>
</comment>
<protein>
    <recommendedName>
        <fullName evidence="2">HNH nuclease domain-containing protein</fullName>
    </recommendedName>
</protein>
<feature type="region of interest" description="Disordered" evidence="1">
    <location>
        <begin position="440"/>
        <end position="460"/>
    </location>
</feature>
<dbReference type="Proteomes" id="UP001240447">
    <property type="component" value="Unassembled WGS sequence"/>
</dbReference>
<sequence length="489" mass="53738">MLDRGDLENFGKAEAWETLRSNRATRDRLDVDDLLIANHLAGLYEAGTLAKATKAFRHDPERMVALAGEGAPILSEYAAGELSGHLRIPLQSARQLLGDAIEIAHRLPRLWQQMVEGKTEAWRVRAVAKETRQLSLQAASWVDAQLTHRLQKRKPNNAAPQLVDEAIKKFDTALFAQREQRRQDGRGVWLDPDTCQGLLRGVHMTLDAPDAELLDQTLDTIAAGLKAAGDTDNHQARRAKAVGTLLDPQLAMDFLNGTLPDQCGTATKSKASGTTSRVANVYVHCSLSDLATMTSAGVDHGASIEKLGPITLTRLSEWLTRPGGVGSGKISVRPVIDTNTDRAVDQHDPPQWMREAMILRDEVCVFPGCTTTARACDADHIEPYVPLEEGGPPGQTHLGNLAPLCRSHHRLKTHMGWTYQRRTDGSYEWWDRWGRPVRDGDEADPLDLDPSTSSGHRFARSTTNTSAIEIYLHDFLISYAGPGGTDPPT</sequence>
<accession>A0ABT9NNR5</accession>
<dbReference type="SMART" id="SM00507">
    <property type="entry name" value="HNHc"/>
    <property type="match status" value="1"/>
</dbReference>
<dbReference type="InterPro" id="IPR003615">
    <property type="entry name" value="HNH_nuc"/>
</dbReference>
<dbReference type="EMBL" id="JAUSQM010000001">
    <property type="protein sequence ID" value="MDP9821956.1"/>
    <property type="molecule type" value="Genomic_DNA"/>
</dbReference>
<name>A0ABT9NNR5_9ACTN</name>